<keyword evidence="3" id="KW-0349">Heme</keyword>
<dbReference type="PANTHER" id="PTHR30521">
    <property type="entry name" value="DEFERROCHELATASE/PEROXIDASE"/>
    <property type="match status" value="1"/>
</dbReference>
<dbReference type="PROSITE" id="PS51318">
    <property type="entry name" value="TAT"/>
    <property type="match status" value="1"/>
</dbReference>
<feature type="domain" description="Dyp-type peroxidase N-terminal" evidence="10">
    <location>
        <begin position="72"/>
        <end position="213"/>
    </location>
</feature>
<evidence type="ECO:0000256" key="5">
    <source>
        <dbReference type="ARBA" id="ARBA00022729"/>
    </source>
</evidence>
<evidence type="ECO:0000256" key="6">
    <source>
        <dbReference type="ARBA" id="ARBA00023002"/>
    </source>
</evidence>
<dbReference type="PANTHER" id="PTHR30521:SF4">
    <property type="entry name" value="DEFERROCHELATASE"/>
    <property type="match status" value="1"/>
</dbReference>
<evidence type="ECO:0000256" key="2">
    <source>
        <dbReference type="ARBA" id="ARBA00022559"/>
    </source>
</evidence>
<evidence type="ECO:0000256" key="4">
    <source>
        <dbReference type="ARBA" id="ARBA00022723"/>
    </source>
</evidence>
<keyword evidence="6 12" id="KW-0560">Oxidoreductase</keyword>
<keyword evidence="4" id="KW-0479">Metal-binding</keyword>
<dbReference type="EC" id="1.11.1.-" evidence="12"/>
<evidence type="ECO:0000313" key="12">
    <source>
        <dbReference type="EMBL" id="SNV20716.1"/>
    </source>
</evidence>
<feature type="domain" description="Dyp-type peroxidase C-terminal" evidence="11">
    <location>
        <begin position="225"/>
        <end position="408"/>
    </location>
</feature>
<dbReference type="GO" id="GO:0046872">
    <property type="term" value="F:metal ion binding"/>
    <property type="evidence" value="ECO:0007669"/>
    <property type="project" value="UniProtKB-KW"/>
</dbReference>
<dbReference type="GeneID" id="63459318"/>
<dbReference type="InterPro" id="IPR048327">
    <property type="entry name" value="Dyp_perox_N"/>
</dbReference>
<dbReference type="AlphaFoldDB" id="A0A239VFR9"/>
<keyword evidence="13" id="KW-1185">Reference proteome</keyword>
<keyword evidence="2 12" id="KW-0575">Peroxidase</keyword>
<dbReference type="Pfam" id="PF20628">
    <property type="entry name" value="Dyp_perox_C"/>
    <property type="match status" value="1"/>
</dbReference>
<evidence type="ECO:0000256" key="3">
    <source>
        <dbReference type="ARBA" id="ARBA00022617"/>
    </source>
</evidence>
<evidence type="ECO:0000313" key="13">
    <source>
        <dbReference type="Proteomes" id="UP000242637"/>
    </source>
</evidence>
<feature type="region of interest" description="Disordered" evidence="9">
    <location>
        <begin position="41"/>
        <end position="63"/>
    </location>
</feature>
<evidence type="ECO:0000256" key="9">
    <source>
        <dbReference type="SAM" id="MobiDB-lite"/>
    </source>
</evidence>
<dbReference type="GO" id="GO:0005829">
    <property type="term" value="C:cytosol"/>
    <property type="evidence" value="ECO:0007669"/>
    <property type="project" value="TreeGrafter"/>
</dbReference>
<dbReference type="Proteomes" id="UP000242637">
    <property type="component" value="Chromosome 1"/>
</dbReference>
<organism evidence="12 13">
    <name type="scientific">Dermatophilus congolensis</name>
    <dbReference type="NCBI Taxonomy" id="1863"/>
    <lineage>
        <taxon>Bacteria</taxon>
        <taxon>Bacillati</taxon>
        <taxon>Actinomycetota</taxon>
        <taxon>Actinomycetes</taxon>
        <taxon>Micrococcales</taxon>
        <taxon>Dermatophilaceae</taxon>
        <taxon>Dermatophilus</taxon>
    </lineage>
</organism>
<dbReference type="RefSeq" id="WP_028326992.1">
    <property type="nucleotide sequence ID" value="NZ_LT906453.1"/>
</dbReference>
<dbReference type="Pfam" id="PF04261">
    <property type="entry name" value="Dyp_perox_N"/>
    <property type="match status" value="1"/>
</dbReference>
<keyword evidence="7" id="KW-0408">Iron</keyword>
<accession>A0A239VFR9</accession>
<evidence type="ECO:0000259" key="11">
    <source>
        <dbReference type="Pfam" id="PF20628"/>
    </source>
</evidence>
<sequence>MTDEEFGVTPSRRSFLSTGAIAGWGAATAFGLAGLARAEAGGQRADNRPDQAIPATDTPHGGDTIAFYGEHQPGVDTPAQAHANFVALELDDDIDKEGLRRLMRILTDDAARLMAGRGALADSEPELAAFPSRLSVTFGFGPEFVRRAGGQGPGWLRPLPKFKVDRLEPEWSGGDLFLTIGSDDPTALSHATRMLLKDTRSFATVKWNQPGFRHARDTLAPGTTMRNLFGQVDGTVNASAGTPEFARQVWIPTGPFAGGTGVVVRRIRMDLDTWDEVDPAAREHSIGRRIDNGAPLTGKHEQDEPDFAAVTESGFPVISQFAHMRRARSDDPRHKIVRRGYSYEVPVLAGQKDASGIGTDAGLIFVAYAADVDAQFVPIQRRLDEADLLNTWTTPIGSAVFVIPPGCKKGGYIGETLLE</sequence>
<dbReference type="InterPro" id="IPR011008">
    <property type="entry name" value="Dimeric_a/b-barrel"/>
</dbReference>
<evidence type="ECO:0000256" key="8">
    <source>
        <dbReference type="ARBA" id="ARBA00025737"/>
    </source>
</evidence>
<gene>
    <name evidence="12" type="primary">efeN</name>
    <name evidence="12" type="ORF">SAMEA4475696_01082</name>
</gene>
<reference evidence="12 13" key="1">
    <citation type="submission" date="2017-06" db="EMBL/GenBank/DDBJ databases">
        <authorList>
            <consortium name="Pathogen Informatics"/>
        </authorList>
    </citation>
    <scope>NUCLEOTIDE SEQUENCE [LARGE SCALE GENOMIC DNA]</scope>
    <source>
        <strain evidence="12 13">NCTC13039</strain>
    </source>
</reference>
<evidence type="ECO:0000259" key="10">
    <source>
        <dbReference type="Pfam" id="PF04261"/>
    </source>
</evidence>
<dbReference type="KEGG" id="dco:SAMEA4475696_1082"/>
<evidence type="ECO:0000256" key="7">
    <source>
        <dbReference type="ARBA" id="ARBA00023004"/>
    </source>
</evidence>
<dbReference type="InterPro" id="IPR048328">
    <property type="entry name" value="Dyp_perox_C"/>
</dbReference>
<dbReference type="NCBIfam" id="TIGR01413">
    <property type="entry name" value="Dyp_perox_fam"/>
    <property type="match status" value="1"/>
</dbReference>
<dbReference type="PROSITE" id="PS51404">
    <property type="entry name" value="DYP_PEROXIDASE"/>
    <property type="match status" value="1"/>
</dbReference>
<dbReference type="SUPFAM" id="SSF54909">
    <property type="entry name" value="Dimeric alpha+beta barrel"/>
    <property type="match status" value="1"/>
</dbReference>
<dbReference type="InterPro" id="IPR006314">
    <property type="entry name" value="Dyp_peroxidase"/>
</dbReference>
<protein>
    <submittedName>
        <fullName evidence="12">Probable deferrochelatase/peroxidase EfeN</fullName>
        <ecNumber evidence="12">1.11.1.-</ecNumber>
    </submittedName>
</protein>
<keyword evidence="5" id="KW-0732">Signal</keyword>
<dbReference type="GO" id="GO:0020037">
    <property type="term" value="F:heme binding"/>
    <property type="evidence" value="ECO:0007669"/>
    <property type="project" value="InterPro"/>
</dbReference>
<dbReference type="OrthoDB" id="9781066at2"/>
<dbReference type="STRING" id="1121387.GCA_000429885_01006"/>
<dbReference type="GO" id="GO:0004601">
    <property type="term" value="F:peroxidase activity"/>
    <property type="evidence" value="ECO:0007669"/>
    <property type="project" value="UniProtKB-KW"/>
</dbReference>
<proteinExistence type="inferred from homology"/>
<dbReference type="EMBL" id="LT906453">
    <property type="protein sequence ID" value="SNV20716.1"/>
    <property type="molecule type" value="Genomic_DNA"/>
</dbReference>
<name>A0A239VFR9_9MICO</name>
<dbReference type="InterPro" id="IPR006311">
    <property type="entry name" value="TAT_signal"/>
</dbReference>
<evidence type="ECO:0000256" key="1">
    <source>
        <dbReference type="ARBA" id="ARBA00001970"/>
    </source>
</evidence>
<comment type="similarity">
    <text evidence="8">Belongs to the DyP-type peroxidase family.</text>
</comment>
<comment type="cofactor">
    <cofactor evidence="1">
        <name>heme b</name>
        <dbReference type="ChEBI" id="CHEBI:60344"/>
    </cofactor>
</comment>